<dbReference type="PROSITE" id="PS50850">
    <property type="entry name" value="MFS"/>
    <property type="match status" value="1"/>
</dbReference>
<name>A0A1W0WEM5_HYPEX</name>
<dbReference type="InterPro" id="IPR036259">
    <property type="entry name" value="MFS_trans_sf"/>
</dbReference>
<feature type="transmembrane region" description="Helical" evidence="3">
    <location>
        <begin position="167"/>
        <end position="186"/>
    </location>
</feature>
<keyword evidence="3" id="KW-0812">Transmembrane</keyword>
<evidence type="ECO:0000256" key="2">
    <source>
        <dbReference type="SAM" id="MobiDB-lite"/>
    </source>
</evidence>
<comment type="subcellular location">
    <subcellularLocation>
        <location evidence="1">Membrane</location>
        <topology evidence="1">Multi-pass membrane protein</topology>
    </subcellularLocation>
</comment>
<evidence type="ECO:0000259" key="4">
    <source>
        <dbReference type="PROSITE" id="PS50850"/>
    </source>
</evidence>
<evidence type="ECO:0000313" key="6">
    <source>
        <dbReference type="Proteomes" id="UP000192578"/>
    </source>
</evidence>
<accession>A0A1W0WEM5</accession>
<keyword evidence="3" id="KW-1133">Transmembrane helix</keyword>
<keyword evidence="6" id="KW-1185">Reference proteome</keyword>
<evidence type="ECO:0000256" key="3">
    <source>
        <dbReference type="SAM" id="Phobius"/>
    </source>
</evidence>
<feature type="transmembrane region" description="Helical" evidence="3">
    <location>
        <begin position="388"/>
        <end position="413"/>
    </location>
</feature>
<dbReference type="InterPro" id="IPR020846">
    <property type="entry name" value="MFS_dom"/>
</dbReference>
<feature type="region of interest" description="Disordered" evidence="2">
    <location>
        <begin position="1"/>
        <end position="41"/>
    </location>
</feature>
<reference evidence="6" key="1">
    <citation type="submission" date="2017-01" db="EMBL/GenBank/DDBJ databases">
        <title>Comparative genomics of anhydrobiosis in the tardigrade Hypsibius dujardini.</title>
        <authorList>
            <person name="Yoshida Y."/>
            <person name="Koutsovoulos G."/>
            <person name="Laetsch D."/>
            <person name="Stevens L."/>
            <person name="Kumar S."/>
            <person name="Horikawa D."/>
            <person name="Ishino K."/>
            <person name="Komine S."/>
            <person name="Tomita M."/>
            <person name="Blaxter M."/>
            <person name="Arakawa K."/>
        </authorList>
    </citation>
    <scope>NUCLEOTIDE SEQUENCE [LARGE SCALE GENOMIC DNA]</scope>
    <source>
        <strain evidence="6">Z151</strain>
    </source>
</reference>
<dbReference type="InterPro" id="IPR011701">
    <property type="entry name" value="MFS"/>
</dbReference>
<feature type="transmembrane region" description="Helical" evidence="3">
    <location>
        <begin position="478"/>
        <end position="500"/>
    </location>
</feature>
<feature type="compositionally biased region" description="Polar residues" evidence="2">
    <location>
        <begin position="78"/>
        <end position="87"/>
    </location>
</feature>
<feature type="transmembrane region" description="Helical" evidence="3">
    <location>
        <begin position="419"/>
        <end position="436"/>
    </location>
</feature>
<dbReference type="Pfam" id="PF07690">
    <property type="entry name" value="MFS_1"/>
    <property type="match status" value="1"/>
</dbReference>
<dbReference type="PANTHER" id="PTHR11360:SF284">
    <property type="entry name" value="EG:103B4.3 PROTEIN-RELATED"/>
    <property type="match status" value="1"/>
</dbReference>
<feature type="transmembrane region" description="Helical" evidence="3">
    <location>
        <begin position="315"/>
        <end position="337"/>
    </location>
</feature>
<feature type="transmembrane region" description="Helical" evidence="3">
    <location>
        <begin position="137"/>
        <end position="160"/>
    </location>
</feature>
<dbReference type="OrthoDB" id="2213137at2759"/>
<dbReference type="AlphaFoldDB" id="A0A1W0WEM5"/>
<feature type="transmembrane region" description="Helical" evidence="3">
    <location>
        <begin position="357"/>
        <end position="376"/>
    </location>
</feature>
<dbReference type="GO" id="GO:0008028">
    <property type="term" value="F:monocarboxylic acid transmembrane transporter activity"/>
    <property type="evidence" value="ECO:0007669"/>
    <property type="project" value="TreeGrafter"/>
</dbReference>
<feature type="region of interest" description="Disordered" evidence="2">
    <location>
        <begin position="70"/>
        <end position="90"/>
    </location>
</feature>
<comment type="caution">
    <text evidence="5">The sequence shown here is derived from an EMBL/GenBank/DDBJ whole genome shotgun (WGS) entry which is preliminary data.</text>
</comment>
<feature type="transmembrane region" description="Helical" evidence="3">
    <location>
        <begin position="97"/>
        <end position="125"/>
    </location>
</feature>
<sequence length="531" mass="57277">MPKRKLVLKQFPAPAKTNLHPASSYSSSPQQQEPNHHEHHHGHLLKNTQLCIVQEKKVCDLIPVSYVDGMKPDPNDGTPGQSPATSTRELRPREGGYGWVIVGAAFLCSFIVDGVANSFGMYLITFKETYPEEPESVISWIGSLLVGVYLCMGPIACGLADSFGYRLVITSGSLIAATGFLSSFFVTNVHVLFLTFGVVGGIGFGLIYSPSIMCVCAYFKETSALAVGLAVCGSSVGGMVFPIFVQLILERYGWEGSMLFLAGVALQCCIAGTLMRTPIRPPRTLSLEVLQQGRRSPCLPPLLHQALIDMTSLKVYLNPTFLIYSLASFIGSIAFLTPSFFLPDFAFKTFANLDKETAAAVMTAVCGAGIFGRLIFGYLADHPYFDPLGIHNVCIFTSGVLLALVPVCGSFTILLVDGVFYGFFIAPYISLMSTILTSRLGLEQLPSAFGQTQLIAGLASVVGPPLHGTLGEMFSVEIPFYFAGGAWILASIVASVIFLLPRRRCSRSHPVNSQHRGDLGENGQLSETLLV</sequence>
<evidence type="ECO:0000313" key="5">
    <source>
        <dbReference type="EMBL" id="OQV13661.1"/>
    </source>
</evidence>
<protein>
    <submittedName>
        <fullName evidence="5">Monocarboxylate transporter 13</fullName>
    </submittedName>
</protein>
<keyword evidence="3" id="KW-0472">Membrane</keyword>
<feature type="transmembrane region" description="Helical" evidence="3">
    <location>
        <begin position="225"/>
        <end position="245"/>
    </location>
</feature>
<proteinExistence type="predicted"/>
<dbReference type="CDD" id="cd17352">
    <property type="entry name" value="MFS_MCT_SLC16"/>
    <property type="match status" value="1"/>
</dbReference>
<feature type="compositionally biased region" description="Low complexity" evidence="2">
    <location>
        <begin position="23"/>
        <end position="32"/>
    </location>
</feature>
<organism evidence="5 6">
    <name type="scientific">Hypsibius exemplaris</name>
    <name type="common">Freshwater tardigrade</name>
    <dbReference type="NCBI Taxonomy" id="2072580"/>
    <lineage>
        <taxon>Eukaryota</taxon>
        <taxon>Metazoa</taxon>
        <taxon>Ecdysozoa</taxon>
        <taxon>Tardigrada</taxon>
        <taxon>Eutardigrada</taxon>
        <taxon>Parachela</taxon>
        <taxon>Hypsibioidea</taxon>
        <taxon>Hypsibiidae</taxon>
        <taxon>Hypsibius</taxon>
    </lineage>
</organism>
<feature type="transmembrane region" description="Helical" evidence="3">
    <location>
        <begin position="257"/>
        <end position="275"/>
    </location>
</feature>
<dbReference type="SUPFAM" id="SSF103473">
    <property type="entry name" value="MFS general substrate transporter"/>
    <property type="match status" value="1"/>
</dbReference>
<feature type="region of interest" description="Disordered" evidence="2">
    <location>
        <begin position="507"/>
        <end position="531"/>
    </location>
</feature>
<dbReference type="GO" id="GO:0016020">
    <property type="term" value="C:membrane"/>
    <property type="evidence" value="ECO:0007669"/>
    <property type="project" value="UniProtKB-SubCell"/>
</dbReference>
<dbReference type="PANTHER" id="PTHR11360">
    <property type="entry name" value="MONOCARBOXYLATE TRANSPORTER"/>
    <property type="match status" value="1"/>
</dbReference>
<gene>
    <name evidence="5" type="ORF">BV898_12131</name>
</gene>
<dbReference type="InterPro" id="IPR050327">
    <property type="entry name" value="Proton-linked_MCT"/>
</dbReference>
<evidence type="ECO:0000256" key="1">
    <source>
        <dbReference type="ARBA" id="ARBA00004141"/>
    </source>
</evidence>
<feature type="transmembrane region" description="Helical" evidence="3">
    <location>
        <begin position="192"/>
        <end position="218"/>
    </location>
</feature>
<feature type="domain" description="Major facilitator superfamily (MFS) profile" evidence="4">
    <location>
        <begin position="101"/>
        <end position="503"/>
    </location>
</feature>
<dbReference type="EMBL" id="MTYJ01000119">
    <property type="protein sequence ID" value="OQV13661.1"/>
    <property type="molecule type" value="Genomic_DNA"/>
</dbReference>
<dbReference type="Proteomes" id="UP000192578">
    <property type="component" value="Unassembled WGS sequence"/>
</dbReference>
<feature type="transmembrane region" description="Helical" evidence="3">
    <location>
        <begin position="448"/>
        <end position="466"/>
    </location>
</feature>
<dbReference type="Gene3D" id="1.20.1250.20">
    <property type="entry name" value="MFS general substrate transporter like domains"/>
    <property type="match status" value="2"/>
</dbReference>